<accession>A0A5N5T8C1</accession>
<evidence type="ECO:0000256" key="3">
    <source>
        <dbReference type="ARBA" id="ARBA00022833"/>
    </source>
</evidence>
<dbReference type="GO" id="GO:0008270">
    <property type="term" value="F:zinc ion binding"/>
    <property type="evidence" value="ECO:0007669"/>
    <property type="project" value="UniProtKB-KW"/>
</dbReference>
<dbReference type="InterPro" id="IPR027377">
    <property type="entry name" value="ZAR1/RTP1-5-like_Znf-3CxxC"/>
</dbReference>
<evidence type="ECO:0000313" key="7">
    <source>
        <dbReference type="Proteomes" id="UP000326759"/>
    </source>
</evidence>
<evidence type="ECO:0000256" key="1">
    <source>
        <dbReference type="ARBA" id="ARBA00022723"/>
    </source>
</evidence>
<dbReference type="AlphaFoldDB" id="A0A5N5T8C1"/>
<keyword evidence="2" id="KW-0863">Zinc-finger</keyword>
<proteinExistence type="predicted"/>
<dbReference type="OrthoDB" id="10038672at2759"/>
<evidence type="ECO:0000313" key="6">
    <source>
        <dbReference type="EMBL" id="KAB7502742.1"/>
    </source>
</evidence>
<reference evidence="6 7" key="1">
    <citation type="journal article" date="2019" name="PLoS Biol.">
        <title>Sex chromosomes control vertical transmission of feminizing Wolbachia symbionts in an isopod.</title>
        <authorList>
            <person name="Becking T."/>
            <person name="Chebbi M.A."/>
            <person name="Giraud I."/>
            <person name="Moumen B."/>
            <person name="Laverre T."/>
            <person name="Caubet Y."/>
            <person name="Peccoud J."/>
            <person name="Gilbert C."/>
            <person name="Cordaux R."/>
        </authorList>
    </citation>
    <scope>NUCLEOTIDE SEQUENCE [LARGE SCALE GENOMIC DNA]</scope>
    <source>
        <strain evidence="6">ANa2</strain>
        <tissue evidence="6">Whole body excluding digestive tract and cuticle</tissue>
    </source>
</reference>
<dbReference type="Proteomes" id="UP000326759">
    <property type="component" value="Unassembled WGS sequence"/>
</dbReference>
<keyword evidence="1" id="KW-0479">Metal-binding</keyword>
<evidence type="ECO:0000256" key="4">
    <source>
        <dbReference type="SAM" id="MobiDB-lite"/>
    </source>
</evidence>
<dbReference type="InterPro" id="IPR057809">
    <property type="entry name" value="ZCCHC24_C"/>
</dbReference>
<sequence>MKDTKKKDNKDTSSITLDISKLSLDDKPKLTPYQGVQNAKKDWSSAYSWANTHQQCKTCLAEIYPYRQAKLKPSADKKEYRPPHQDKLEPGKGDIDSTTPHRMNLCEKCKELGYFCKRFRP</sequence>
<name>A0A5N5T8C1_9CRUS</name>
<keyword evidence="3" id="KW-0862">Zinc</keyword>
<feature type="domain" description="3CxxC-type" evidence="5">
    <location>
        <begin position="37"/>
        <end position="112"/>
    </location>
</feature>
<gene>
    <name evidence="6" type="primary">ZCCHC24</name>
    <name evidence="6" type="ORF">Anas_04694</name>
</gene>
<feature type="region of interest" description="Disordered" evidence="4">
    <location>
        <begin position="72"/>
        <end position="98"/>
    </location>
</feature>
<dbReference type="EMBL" id="SEYY01006830">
    <property type="protein sequence ID" value="KAB7502742.1"/>
    <property type="molecule type" value="Genomic_DNA"/>
</dbReference>
<comment type="caution">
    <text evidence="6">The sequence shown here is derived from an EMBL/GenBank/DDBJ whole genome shotgun (WGS) entry which is preliminary data.</text>
</comment>
<protein>
    <submittedName>
        <fullName evidence="6">Zinc finger CCHC domain-containing protein 24</fullName>
    </submittedName>
</protein>
<dbReference type="SMART" id="SM01328">
    <property type="entry name" value="zf-3CxxC"/>
    <property type="match status" value="1"/>
</dbReference>
<evidence type="ECO:0000256" key="2">
    <source>
        <dbReference type="ARBA" id="ARBA00022771"/>
    </source>
</evidence>
<feature type="compositionally biased region" description="Basic and acidic residues" evidence="4">
    <location>
        <begin position="73"/>
        <end position="95"/>
    </location>
</feature>
<organism evidence="6 7">
    <name type="scientific">Armadillidium nasatum</name>
    <dbReference type="NCBI Taxonomy" id="96803"/>
    <lineage>
        <taxon>Eukaryota</taxon>
        <taxon>Metazoa</taxon>
        <taxon>Ecdysozoa</taxon>
        <taxon>Arthropoda</taxon>
        <taxon>Crustacea</taxon>
        <taxon>Multicrustacea</taxon>
        <taxon>Malacostraca</taxon>
        <taxon>Eumalacostraca</taxon>
        <taxon>Peracarida</taxon>
        <taxon>Isopoda</taxon>
        <taxon>Oniscidea</taxon>
        <taxon>Crinocheta</taxon>
        <taxon>Armadillidiidae</taxon>
        <taxon>Armadillidium</taxon>
    </lineage>
</organism>
<dbReference type="Pfam" id="PF23490">
    <property type="entry name" value="ZCCHC24_C"/>
    <property type="match status" value="1"/>
</dbReference>
<keyword evidence="7" id="KW-1185">Reference proteome</keyword>
<evidence type="ECO:0000259" key="5">
    <source>
        <dbReference type="SMART" id="SM01328"/>
    </source>
</evidence>